<evidence type="ECO:0000256" key="2">
    <source>
        <dbReference type="ARBA" id="ARBA00012438"/>
    </source>
</evidence>
<keyword evidence="10" id="KW-1133">Transmembrane helix</keyword>
<evidence type="ECO:0000256" key="9">
    <source>
        <dbReference type="SAM" id="MobiDB-lite"/>
    </source>
</evidence>
<feature type="domain" description="Histidine kinase/HSP90-like ATPase" evidence="11">
    <location>
        <begin position="277"/>
        <end position="391"/>
    </location>
</feature>
<evidence type="ECO:0000256" key="7">
    <source>
        <dbReference type="ARBA" id="ARBA00022840"/>
    </source>
</evidence>
<evidence type="ECO:0000313" key="12">
    <source>
        <dbReference type="EMBL" id="MFC5835284.1"/>
    </source>
</evidence>
<keyword evidence="7" id="KW-0067">ATP-binding</keyword>
<feature type="region of interest" description="Disordered" evidence="9">
    <location>
        <begin position="310"/>
        <end position="354"/>
    </location>
</feature>
<keyword evidence="6 12" id="KW-0418">Kinase</keyword>
<dbReference type="EMBL" id="JBHSPA010000121">
    <property type="protein sequence ID" value="MFC5835284.1"/>
    <property type="molecule type" value="Genomic_DNA"/>
</dbReference>
<feature type="transmembrane region" description="Helical" evidence="10">
    <location>
        <begin position="63"/>
        <end position="92"/>
    </location>
</feature>
<evidence type="ECO:0000313" key="13">
    <source>
        <dbReference type="Proteomes" id="UP001596058"/>
    </source>
</evidence>
<evidence type="ECO:0000259" key="11">
    <source>
        <dbReference type="SMART" id="SM00387"/>
    </source>
</evidence>
<dbReference type="GO" id="GO:0016301">
    <property type="term" value="F:kinase activity"/>
    <property type="evidence" value="ECO:0007669"/>
    <property type="project" value="UniProtKB-KW"/>
</dbReference>
<reference evidence="13" key="1">
    <citation type="journal article" date="2019" name="Int. J. Syst. Evol. Microbiol.">
        <title>The Global Catalogue of Microorganisms (GCM) 10K type strain sequencing project: providing services to taxonomists for standard genome sequencing and annotation.</title>
        <authorList>
            <consortium name="The Broad Institute Genomics Platform"/>
            <consortium name="The Broad Institute Genome Sequencing Center for Infectious Disease"/>
            <person name="Wu L."/>
            <person name="Ma J."/>
        </authorList>
    </citation>
    <scope>NUCLEOTIDE SEQUENCE [LARGE SCALE GENOMIC DNA]</scope>
    <source>
        <strain evidence="13">CCUG 53903</strain>
    </source>
</reference>
<proteinExistence type="predicted"/>
<feature type="transmembrane region" description="Helical" evidence="10">
    <location>
        <begin position="130"/>
        <end position="147"/>
    </location>
</feature>
<dbReference type="EC" id="2.7.13.3" evidence="2"/>
<accession>A0ABW1DB36</accession>
<dbReference type="PANTHER" id="PTHR24421:SF10">
    <property type="entry name" value="NITRATE_NITRITE SENSOR PROTEIN NARQ"/>
    <property type="match status" value="1"/>
</dbReference>
<dbReference type="InterPro" id="IPR036890">
    <property type="entry name" value="HATPase_C_sf"/>
</dbReference>
<evidence type="ECO:0000256" key="10">
    <source>
        <dbReference type="SAM" id="Phobius"/>
    </source>
</evidence>
<evidence type="ECO:0000256" key="6">
    <source>
        <dbReference type="ARBA" id="ARBA00022777"/>
    </source>
</evidence>
<protein>
    <recommendedName>
        <fullName evidence="2">histidine kinase</fullName>
        <ecNumber evidence="2">2.7.13.3</ecNumber>
    </recommendedName>
</protein>
<dbReference type="Gene3D" id="1.20.5.1930">
    <property type="match status" value="1"/>
</dbReference>
<keyword evidence="10" id="KW-0812">Transmembrane</keyword>
<dbReference type="SUPFAM" id="SSF55874">
    <property type="entry name" value="ATPase domain of HSP90 chaperone/DNA topoisomerase II/histidine kinase"/>
    <property type="match status" value="1"/>
</dbReference>
<dbReference type="InterPro" id="IPR011712">
    <property type="entry name" value="Sig_transdc_His_kin_sub3_dim/P"/>
</dbReference>
<dbReference type="CDD" id="cd16917">
    <property type="entry name" value="HATPase_UhpB-NarQ-NarX-like"/>
    <property type="match status" value="1"/>
</dbReference>
<keyword evidence="13" id="KW-1185">Reference proteome</keyword>
<dbReference type="PANTHER" id="PTHR24421">
    <property type="entry name" value="NITRATE/NITRITE SENSOR PROTEIN NARX-RELATED"/>
    <property type="match status" value="1"/>
</dbReference>
<dbReference type="Proteomes" id="UP001596058">
    <property type="component" value="Unassembled WGS sequence"/>
</dbReference>
<dbReference type="Pfam" id="PF07730">
    <property type="entry name" value="HisKA_3"/>
    <property type="match status" value="1"/>
</dbReference>
<organism evidence="12 13">
    <name type="scientific">Nonomuraea insulae</name>
    <dbReference type="NCBI Taxonomy" id="1616787"/>
    <lineage>
        <taxon>Bacteria</taxon>
        <taxon>Bacillati</taxon>
        <taxon>Actinomycetota</taxon>
        <taxon>Actinomycetes</taxon>
        <taxon>Streptosporangiales</taxon>
        <taxon>Streptosporangiaceae</taxon>
        <taxon>Nonomuraea</taxon>
    </lineage>
</organism>
<dbReference type="InterPro" id="IPR003594">
    <property type="entry name" value="HATPase_dom"/>
</dbReference>
<dbReference type="RefSeq" id="WP_379524704.1">
    <property type="nucleotide sequence ID" value="NZ_JBHSPA010000121.1"/>
</dbReference>
<evidence type="ECO:0000256" key="4">
    <source>
        <dbReference type="ARBA" id="ARBA00022679"/>
    </source>
</evidence>
<keyword evidence="3" id="KW-0597">Phosphoprotein</keyword>
<name>A0ABW1DB36_9ACTN</name>
<gene>
    <name evidence="12" type="ORF">ACFPZ3_66670</name>
</gene>
<dbReference type="Pfam" id="PF02518">
    <property type="entry name" value="HATPase_c"/>
    <property type="match status" value="1"/>
</dbReference>
<keyword evidence="10" id="KW-0472">Membrane</keyword>
<dbReference type="InterPro" id="IPR050482">
    <property type="entry name" value="Sensor_HK_TwoCompSys"/>
</dbReference>
<feature type="transmembrane region" description="Helical" evidence="10">
    <location>
        <begin position="15"/>
        <end position="33"/>
    </location>
</feature>
<sequence length="395" mass="40854">MSQRHWFDVSHPRSAGWDAGAALLCVLVFWLPFDGRGAPWLQAAPIVLLVAGMAARSRWPRAAFAVVAGATLAGAALGMTHDPFVATAWMLYRVALTRGTTRSLNAVGVGAGVAIAGVAFLGTADAESTVRYTMLSLLALAAAWVLGGTTRRAALQAEHAMLAERQSAVTAERLRVAREVHDVVSHSLGTIAVTAGVAARDDDSVRMRDRLGRIETVSRHALDELRTTLVAVRESGERAERHPQPGIGDLAALVERLRASGVRVSLTTTGAEGLPAGIGLAAYRIVQEGLTNAARHAPGARCAVTVSGTPGELSVTVTDDGPGPARTPNDDGPNDGRTVTDDGPGSGRASAGPGFGLVGLRERVEMLGGAFSAGPRSGGGFEVRAVVPVPEVARA</sequence>
<keyword evidence="8" id="KW-0902">Two-component regulatory system</keyword>
<keyword evidence="5" id="KW-0547">Nucleotide-binding</keyword>
<feature type="transmembrane region" description="Helical" evidence="10">
    <location>
        <begin position="104"/>
        <end position="124"/>
    </location>
</feature>
<keyword evidence="4" id="KW-0808">Transferase</keyword>
<evidence type="ECO:0000256" key="1">
    <source>
        <dbReference type="ARBA" id="ARBA00000085"/>
    </source>
</evidence>
<evidence type="ECO:0000256" key="3">
    <source>
        <dbReference type="ARBA" id="ARBA00022553"/>
    </source>
</evidence>
<dbReference type="SMART" id="SM00387">
    <property type="entry name" value="HATPase_c"/>
    <property type="match status" value="1"/>
</dbReference>
<comment type="catalytic activity">
    <reaction evidence="1">
        <text>ATP + protein L-histidine = ADP + protein N-phospho-L-histidine.</text>
        <dbReference type="EC" id="2.7.13.3"/>
    </reaction>
</comment>
<evidence type="ECO:0000256" key="8">
    <source>
        <dbReference type="ARBA" id="ARBA00023012"/>
    </source>
</evidence>
<comment type="caution">
    <text evidence="12">The sequence shown here is derived from an EMBL/GenBank/DDBJ whole genome shotgun (WGS) entry which is preliminary data.</text>
</comment>
<dbReference type="Gene3D" id="3.30.565.10">
    <property type="entry name" value="Histidine kinase-like ATPase, C-terminal domain"/>
    <property type="match status" value="1"/>
</dbReference>
<evidence type="ECO:0000256" key="5">
    <source>
        <dbReference type="ARBA" id="ARBA00022741"/>
    </source>
</evidence>